<reference evidence="7" key="1">
    <citation type="submission" date="2015-01" db="EMBL/GenBank/DDBJ databases">
        <authorList>
            <person name="Xiang T."/>
            <person name="Song Y."/>
            <person name="Huang L."/>
            <person name="Wang B."/>
            <person name="Wu P."/>
        </authorList>
    </citation>
    <scope>NUCLEOTIDE SEQUENCE [LARGE SCALE GENOMIC DNA]</scope>
    <source>
        <strain evidence="7">V1</strain>
    </source>
</reference>
<dbReference type="Gene3D" id="3.40.640.10">
    <property type="entry name" value="Type I PLP-dependent aspartate aminotransferase-like (Major domain)"/>
    <property type="match status" value="1"/>
</dbReference>
<comment type="cofactor">
    <cofactor evidence="1 6">
        <name>pyridoxal 5'-phosphate</name>
        <dbReference type="ChEBI" id="CHEBI:597326"/>
    </cofactor>
</comment>
<dbReference type="RefSeq" id="WP_024752269.1">
    <property type="nucleotide sequence ID" value="NZ_CDNC01000049.1"/>
</dbReference>
<evidence type="ECO:0000313" key="9">
    <source>
        <dbReference type="Proteomes" id="UP000042527"/>
    </source>
</evidence>
<dbReference type="PANTHER" id="PTHR43797:SF3">
    <property type="entry name" value="O-ACETYLHOMOSERINE SULFHYDRYLASE"/>
    <property type="match status" value="1"/>
</dbReference>
<dbReference type="GO" id="GO:0030170">
    <property type="term" value="F:pyridoxal phosphate binding"/>
    <property type="evidence" value="ECO:0007669"/>
    <property type="project" value="InterPro"/>
</dbReference>
<sequence>MSITQKLKTETLCVQGGYAPKNGEPRIVPIFQSTTFKYDTADEVAALFDLSKDGHMYSRISNPTLTALEEKIALLEGGVAALTTSSGQAATLLSILTICNCGEHVVAMNNLYGGTYTLLSSTIKKFGIEASFVPLNDFDAVKKAIKPNTKLVFAETIGNPGVEVADIEKLAKIAHEHDIPLFIDNTFATPCLCKPIEFGADIITHSSTKYLDGHATSVGGIIVDSGKFPWNNGKFSCLTDPDPNYHGLSYTEQFGNSAFIVKARVVFLRDLGATMSPFNAFLTNLGTETLALRMEKHSSNALKIAEFLEAHPKIEWVHYPLLKSNPEYQLAQKYLPNGASGVISFGVRGGLEETKKWINRLELASLVVHVGDLRTHVLHPASMTHRQLSDEAQKAAGILPNMVRLSVGIESADDIIKDLDQAFSVVGRS</sequence>
<dbReference type="AlphaFoldDB" id="A0A0B7GZS7"/>
<dbReference type="InterPro" id="IPR015421">
    <property type="entry name" value="PyrdxlP-dep_Trfase_major"/>
</dbReference>
<dbReference type="Proteomes" id="UP000323594">
    <property type="component" value="Chromosome"/>
</dbReference>
<protein>
    <submittedName>
        <fullName evidence="7">Cys/Met metabolism PLP-dependent enzyme (Modular protein)</fullName>
    </submittedName>
    <submittedName>
        <fullName evidence="8">O-acetylhomoserine aminocarboxypropyltransferase/cysteine synthase</fullName>
    </submittedName>
</protein>
<dbReference type="GO" id="GO:0004124">
    <property type="term" value="F:cysteine synthase activity"/>
    <property type="evidence" value="ECO:0007669"/>
    <property type="project" value="TreeGrafter"/>
</dbReference>
<evidence type="ECO:0000256" key="3">
    <source>
        <dbReference type="ARBA" id="ARBA00022679"/>
    </source>
</evidence>
<dbReference type="OrthoDB" id="9780685at2"/>
<keyword evidence="4 5" id="KW-0663">Pyridoxal phosphate</keyword>
<proteinExistence type="inferred from homology"/>
<dbReference type="InterPro" id="IPR015422">
    <property type="entry name" value="PyrdxlP-dep_Trfase_small"/>
</dbReference>
<feature type="modified residue" description="N6-(pyridoxal phosphate)lysine" evidence="5">
    <location>
        <position position="209"/>
    </location>
</feature>
<evidence type="ECO:0000256" key="6">
    <source>
        <dbReference type="RuleBase" id="RU362118"/>
    </source>
</evidence>
<dbReference type="NCBIfam" id="TIGR01326">
    <property type="entry name" value="OAH_OAS_sulfhy"/>
    <property type="match status" value="1"/>
</dbReference>
<evidence type="ECO:0000256" key="4">
    <source>
        <dbReference type="ARBA" id="ARBA00022898"/>
    </source>
</evidence>
<dbReference type="InterPro" id="IPR006235">
    <property type="entry name" value="OAc-hSer/O-AcSer_sulfhydrylase"/>
</dbReference>
<dbReference type="PANTHER" id="PTHR43797">
    <property type="entry name" value="HOMOCYSTEINE/CYSTEINE SYNTHASE"/>
    <property type="match status" value="1"/>
</dbReference>
<evidence type="ECO:0000313" key="7">
    <source>
        <dbReference type="EMBL" id="CEM63147.1"/>
    </source>
</evidence>
<dbReference type="InterPro" id="IPR015424">
    <property type="entry name" value="PyrdxlP-dep_Trfase"/>
</dbReference>
<organism evidence="7 9">
    <name type="scientific">Treponema phagedenis</name>
    <dbReference type="NCBI Taxonomy" id="162"/>
    <lineage>
        <taxon>Bacteria</taxon>
        <taxon>Pseudomonadati</taxon>
        <taxon>Spirochaetota</taxon>
        <taxon>Spirochaetia</taxon>
        <taxon>Spirochaetales</taxon>
        <taxon>Treponemataceae</taxon>
        <taxon>Treponema</taxon>
    </lineage>
</organism>
<evidence type="ECO:0000256" key="5">
    <source>
        <dbReference type="PIRSR" id="PIRSR001434-2"/>
    </source>
</evidence>
<keyword evidence="9" id="KW-1185">Reference proteome</keyword>
<dbReference type="SUPFAM" id="SSF53383">
    <property type="entry name" value="PLP-dependent transferases"/>
    <property type="match status" value="1"/>
</dbReference>
<dbReference type="PIRSF" id="PIRSF001434">
    <property type="entry name" value="CGS"/>
    <property type="match status" value="1"/>
</dbReference>
<dbReference type="FunFam" id="3.40.640.10:FF:000035">
    <property type="entry name" value="O-succinylhomoserine sulfhydrylase"/>
    <property type="match status" value="1"/>
</dbReference>
<dbReference type="EMBL" id="CDNC01000049">
    <property type="protein sequence ID" value="CEM63147.1"/>
    <property type="molecule type" value="Genomic_DNA"/>
</dbReference>
<gene>
    <name evidence="8" type="ORF">FUT82_05550</name>
    <name evidence="7" type="ORF">TPHV1_70010</name>
</gene>
<dbReference type="GO" id="GO:0003961">
    <property type="term" value="F:O-acetylhomoserine aminocarboxypropyltransferase activity"/>
    <property type="evidence" value="ECO:0007669"/>
    <property type="project" value="TreeGrafter"/>
</dbReference>
<dbReference type="Proteomes" id="UP000042527">
    <property type="component" value="Unassembled WGS sequence"/>
</dbReference>
<evidence type="ECO:0000256" key="1">
    <source>
        <dbReference type="ARBA" id="ARBA00001933"/>
    </source>
</evidence>
<dbReference type="CDD" id="cd00614">
    <property type="entry name" value="CGS_like"/>
    <property type="match status" value="1"/>
</dbReference>
<evidence type="ECO:0000256" key="2">
    <source>
        <dbReference type="ARBA" id="ARBA00009077"/>
    </source>
</evidence>
<dbReference type="Pfam" id="PF01053">
    <property type="entry name" value="Cys_Met_Meta_PP"/>
    <property type="match status" value="1"/>
</dbReference>
<keyword evidence="3" id="KW-0808">Transferase</keyword>
<dbReference type="InterPro" id="IPR000277">
    <property type="entry name" value="Cys/Met-Metab_PyrdxlP-dep_enz"/>
</dbReference>
<comment type="similarity">
    <text evidence="2 6">Belongs to the trans-sulfuration enzymes family.</text>
</comment>
<dbReference type="Gene3D" id="3.90.1150.10">
    <property type="entry name" value="Aspartate Aminotransferase, domain 1"/>
    <property type="match status" value="1"/>
</dbReference>
<accession>A0A0B7GZS7</accession>
<reference evidence="9" key="2">
    <citation type="submission" date="2015-01" db="EMBL/GenBank/DDBJ databases">
        <authorList>
            <person name="Manzoor Shahid"/>
            <person name="Zubair Saima"/>
        </authorList>
    </citation>
    <scope>NUCLEOTIDE SEQUENCE [LARGE SCALE GENOMIC DNA]</scope>
    <source>
        <strain evidence="9">V1</strain>
    </source>
</reference>
<evidence type="ECO:0000313" key="10">
    <source>
        <dbReference type="Proteomes" id="UP000323594"/>
    </source>
</evidence>
<evidence type="ECO:0000313" key="8">
    <source>
        <dbReference type="EMBL" id="QEJ97517.1"/>
    </source>
</evidence>
<dbReference type="GO" id="GO:0005737">
    <property type="term" value="C:cytoplasm"/>
    <property type="evidence" value="ECO:0007669"/>
    <property type="project" value="TreeGrafter"/>
</dbReference>
<dbReference type="GO" id="GO:0071269">
    <property type="term" value="P:L-homocysteine biosynthetic process"/>
    <property type="evidence" value="ECO:0007669"/>
    <property type="project" value="TreeGrafter"/>
</dbReference>
<name>A0A0B7GZS7_TREPH</name>
<dbReference type="GO" id="GO:0019346">
    <property type="term" value="P:transsulfuration"/>
    <property type="evidence" value="ECO:0007669"/>
    <property type="project" value="InterPro"/>
</dbReference>
<dbReference type="GO" id="GO:0006535">
    <property type="term" value="P:cysteine biosynthetic process from serine"/>
    <property type="evidence" value="ECO:0007669"/>
    <property type="project" value="TreeGrafter"/>
</dbReference>
<reference evidence="8 10" key="3">
    <citation type="submission" date="2019-08" db="EMBL/GenBank/DDBJ databases">
        <authorList>
            <person name="Kuhnert P."/>
        </authorList>
    </citation>
    <scope>NUCLEOTIDE SEQUENCE [LARGE SCALE GENOMIC DNA]</scope>
    <source>
        <strain evidence="8 10">B36.5</strain>
    </source>
</reference>
<dbReference type="EMBL" id="CP042817">
    <property type="protein sequence ID" value="QEJ97517.1"/>
    <property type="molecule type" value="Genomic_DNA"/>
</dbReference>